<dbReference type="Proteomes" id="UP000241362">
    <property type="component" value="Unassembled WGS sequence"/>
</dbReference>
<dbReference type="Gene3D" id="3.40.630.30">
    <property type="match status" value="1"/>
</dbReference>
<keyword evidence="3" id="KW-1185">Reference proteome</keyword>
<sequence length="288" mass="30629">MIRLAVPGEEAELDAFLAGHSATSMFLRNNLAAHGLSGPPNPFRTTYWRWPETGPIRAVLGHAANGMLLPQATGAPEAIADFALALRGRTIVGAAGEAGQTDRLLRALRLPMAAVRRVNHEPLFRLDLARLPPAPVDAASLRRPLPGDATLLSGWFDAYLRETGLASGEPGPTAALVADRVRDAIAGPDTRLLVGPEGPLAMAALNARVARMVQVGGVFVPPPLRGRGLGREVTRALLAEMRAEGMSEAVLFANNEAAARAYRAIGFAQIGWYRIAFLRGPFRVGETT</sequence>
<dbReference type="SUPFAM" id="SSF55729">
    <property type="entry name" value="Acyl-CoA N-acyltransferases (Nat)"/>
    <property type="match status" value="1"/>
</dbReference>
<dbReference type="AlphaFoldDB" id="A0A2T4J7Z2"/>
<feature type="domain" description="N-acetyltransferase" evidence="1">
    <location>
        <begin position="139"/>
        <end position="288"/>
    </location>
</feature>
<reference evidence="2 3" key="1">
    <citation type="submission" date="2018-03" db="EMBL/GenBank/DDBJ databases">
        <title>Rhodobacter blasticus.</title>
        <authorList>
            <person name="Meyer T.E."/>
            <person name="Miller S."/>
            <person name="Lodha T."/>
            <person name="Gandham S."/>
            <person name="Chintalapati S."/>
            <person name="Chintalapati V.R."/>
        </authorList>
    </citation>
    <scope>NUCLEOTIDE SEQUENCE [LARGE SCALE GENOMIC DNA]</scope>
    <source>
        <strain evidence="2 3">DSM 2131</strain>
    </source>
</reference>
<name>A0A2T4J7Z2_FUSBL</name>
<dbReference type="PROSITE" id="PS51186">
    <property type="entry name" value="GNAT"/>
    <property type="match status" value="1"/>
</dbReference>
<dbReference type="InterPro" id="IPR000182">
    <property type="entry name" value="GNAT_dom"/>
</dbReference>
<evidence type="ECO:0000259" key="1">
    <source>
        <dbReference type="PROSITE" id="PS51186"/>
    </source>
</evidence>
<evidence type="ECO:0000313" key="2">
    <source>
        <dbReference type="EMBL" id="PTE13958.1"/>
    </source>
</evidence>
<dbReference type="EMBL" id="PZKE01000010">
    <property type="protein sequence ID" value="PTE13958.1"/>
    <property type="molecule type" value="Genomic_DNA"/>
</dbReference>
<accession>A0A2T4J7Z2</accession>
<dbReference type="Pfam" id="PF00583">
    <property type="entry name" value="Acetyltransf_1"/>
    <property type="match status" value="1"/>
</dbReference>
<gene>
    <name evidence="2" type="ORF">C5F44_11605</name>
</gene>
<dbReference type="GO" id="GO:0016747">
    <property type="term" value="F:acyltransferase activity, transferring groups other than amino-acyl groups"/>
    <property type="evidence" value="ECO:0007669"/>
    <property type="project" value="InterPro"/>
</dbReference>
<comment type="caution">
    <text evidence="2">The sequence shown here is derived from an EMBL/GenBank/DDBJ whole genome shotgun (WGS) entry which is preliminary data.</text>
</comment>
<dbReference type="RefSeq" id="WP_107673702.1">
    <property type="nucleotide sequence ID" value="NZ_PZKE01000010.1"/>
</dbReference>
<dbReference type="CDD" id="cd04301">
    <property type="entry name" value="NAT_SF"/>
    <property type="match status" value="1"/>
</dbReference>
<dbReference type="InterPro" id="IPR016181">
    <property type="entry name" value="Acyl_CoA_acyltransferase"/>
</dbReference>
<proteinExistence type="predicted"/>
<evidence type="ECO:0000313" key="3">
    <source>
        <dbReference type="Proteomes" id="UP000241362"/>
    </source>
</evidence>
<protein>
    <recommendedName>
        <fullName evidence="1">N-acetyltransferase domain-containing protein</fullName>
    </recommendedName>
</protein>
<organism evidence="2 3">
    <name type="scientific">Fuscovulum blasticum DSM 2131</name>
    <dbReference type="NCBI Taxonomy" id="1188250"/>
    <lineage>
        <taxon>Bacteria</taxon>
        <taxon>Pseudomonadati</taxon>
        <taxon>Pseudomonadota</taxon>
        <taxon>Alphaproteobacteria</taxon>
        <taxon>Rhodobacterales</taxon>
        <taxon>Paracoccaceae</taxon>
        <taxon>Pseudogemmobacter</taxon>
    </lineage>
</organism>